<comment type="similarity">
    <text evidence="1">Belongs to the AHA1 family.</text>
</comment>
<evidence type="ECO:0000313" key="3">
    <source>
        <dbReference type="EMBL" id="QTC92757.1"/>
    </source>
</evidence>
<dbReference type="Pfam" id="PF08327">
    <property type="entry name" value="AHSA1"/>
    <property type="match status" value="1"/>
</dbReference>
<dbReference type="InterPro" id="IPR013538">
    <property type="entry name" value="ASHA1/2-like_C"/>
</dbReference>
<gene>
    <name evidence="3" type="ORF">IFJ75_07865</name>
</gene>
<name>A0A975GWL9_9CAUL</name>
<dbReference type="Proteomes" id="UP000663918">
    <property type="component" value="Chromosome"/>
</dbReference>
<dbReference type="CDD" id="cd08896">
    <property type="entry name" value="SRPBCC_CalC_Aha1-like_3"/>
    <property type="match status" value="1"/>
</dbReference>
<evidence type="ECO:0000259" key="2">
    <source>
        <dbReference type="Pfam" id="PF08327"/>
    </source>
</evidence>
<dbReference type="Gene3D" id="3.30.530.20">
    <property type="match status" value="1"/>
</dbReference>
<keyword evidence="4" id="KW-1185">Reference proteome</keyword>
<dbReference type="EMBL" id="CP062222">
    <property type="protein sequence ID" value="QTC92757.1"/>
    <property type="molecule type" value="Genomic_DNA"/>
</dbReference>
<feature type="domain" description="Activator of Hsp90 ATPase homologue 1/2-like C-terminal" evidence="2">
    <location>
        <begin position="33"/>
        <end position="169"/>
    </location>
</feature>
<organism evidence="3 4">
    <name type="scientific">Brevundimonas goettingensis</name>
    <dbReference type="NCBI Taxonomy" id="2774190"/>
    <lineage>
        <taxon>Bacteria</taxon>
        <taxon>Pseudomonadati</taxon>
        <taxon>Pseudomonadota</taxon>
        <taxon>Alphaproteobacteria</taxon>
        <taxon>Caulobacterales</taxon>
        <taxon>Caulobacteraceae</taxon>
        <taxon>Brevundimonas</taxon>
    </lineage>
</organism>
<evidence type="ECO:0000313" key="4">
    <source>
        <dbReference type="Proteomes" id="UP000663918"/>
    </source>
</evidence>
<sequence>MANETEAQHPNDNPCDTDGAAHAFDLVLERIIDAPPEKVFKAYTDPAILAQWFAPKPWTITDAIVEPRAGGRFNFTMHGPNGEVFPNSGIFLEVVPNRRLISTDAFTPEWKPAGQPFMTARIEMEPTADGKTRYKATASHWNEATMKQHEQMGFQDGWGQVADQLAELVKTL</sequence>
<protein>
    <submittedName>
        <fullName evidence="3">SRPBCC family protein</fullName>
    </submittedName>
</protein>
<dbReference type="AlphaFoldDB" id="A0A975GWL9"/>
<evidence type="ECO:0000256" key="1">
    <source>
        <dbReference type="ARBA" id="ARBA00006817"/>
    </source>
</evidence>
<dbReference type="InterPro" id="IPR023393">
    <property type="entry name" value="START-like_dom_sf"/>
</dbReference>
<reference evidence="3" key="1">
    <citation type="submission" date="2020-09" db="EMBL/GenBank/DDBJ databases">
        <title>Brevundimonas sp. LVF2 isolated from a puddle in Goettingen, Germany.</title>
        <authorList>
            <person name="Friedrich I."/>
            <person name="Klassen A."/>
            <person name="Hannes N."/>
            <person name="Schneider D."/>
            <person name="Hertel R."/>
            <person name="Daniel R."/>
        </authorList>
    </citation>
    <scope>NUCLEOTIDE SEQUENCE</scope>
    <source>
        <strain evidence="3">LVF2</strain>
    </source>
</reference>
<accession>A0A975GWL9</accession>
<dbReference type="RefSeq" id="WP_207932036.1">
    <property type="nucleotide sequence ID" value="NZ_CP062222.1"/>
</dbReference>
<dbReference type="KEGG" id="bgoe:IFJ75_07865"/>
<dbReference type="SUPFAM" id="SSF55961">
    <property type="entry name" value="Bet v1-like"/>
    <property type="match status" value="1"/>
</dbReference>
<proteinExistence type="inferred from homology"/>